<proteinExistence type="inferred from homology"/>
<evidence type="ECO:0000256" key="7">
    <source>
        <dbReference type="ARBA" id="ARBA00022982"/>
    </source>
</evidence>
<evidence type="ECO:0000256" key="2">
    <source>
        <dbReference type="ARBA" id="ARBA00007668"/>
    </source>
</evidence>
<dbReference type="AlphaFoldDB" id="A0A2T9ZJX3"/>
<dbReference type="STRING" id="133381.A0A2T9ZJX3"/>
<comment type="function">
    <text evidence="11">Component of the ubiquinol-cytochrome c oxidoreductase, a multisubunit transmembrane complex that is part of the mitochondrial electron transport chain which drives oxidative phosphorylation. The complex plays an important role in the uptake of multiple carbon sources present in different host niches.</text>
</comment>
<keyword evidence="6 11" id="KW-0999">Mitochondrion inner membrane</keyword>
<comment type="subunit">
    <text evidence="11">Component of the ubiquinol-cytochrome c oxidoreductase (cytochrome b-c1 complex, complex III, CIII), a multisubunit enzyme composed of 3 respiratory subunits cytochrome b, cytochrome c1 and Rieske protein, 2 core protein subunits, and additional low-molecular weight protein subunits. The complex exists as an obligatory dimer and forms supercomplexes (SCs) in the inner mitochondrial membrane with cytochrome c oxidase (complex IV, CIV).</text>
</comment>
<evidence type="ECO:0000256" key="3">
    <source>
        <dbReference type="ARBA" id="ARBA00022448"/>
    </source>
</evidence>
<feature type="transmembrane region" description="Helical" evidence="11">
    <location>
        <begin position="20"/>
        <end position="40"/>
    </location>
</feature>
<dbReference type="GO" id="GO:0045275">
    <property type="term" value="C:respiratory chain complex III"/>
    <property type="evidence" value="ECO:0007669"/>
    <property type="project" value="UniProtKB-UniRule"/>
</dbReference>
<dbReference type="EMBL" id="MBFS01000067">
    <property type="protein sequence ID" value="PVV04888.1"/>
    <property type="molecule type" value="Genomic_DNA"/>
</dbReference>
<evidence type="ECO:0000313" key="12">
    <source>
        <dbReference type="EMBL" id="PVV04888.1"/>
    </source>
</evidence>
<protein>
    <recommendedName>
        <fullName evidence="11">Cytochrome b-c1 complex subunit 8</fullName>
    </recommendedName>
    <alternativeName>
        <fullName evidence="11">Complex III subunit 8</fullName>
    </alternativeName>
</protein>
<comment type="caution">
    <text evidence="11">Lacks conserved residue(s) required for the propagation of feature annotation.</text>
</comment>
<sequence>MEPPLSKGKNDYIQSRQTMLLVMGFIGMCEFPLAFCKNTIMGEGYSGIWGDMKGPKERGFVSYRLSPTYMKPFKGWISQGPVNVLRRASAQVPYILPAVFLLWGVTYYGKTKYAYLHSKAGHAEGH</sequence>
<gene>
    <name evidence="12" type="ORF">BB560_000600</name>
</gene>
<keyword evidence="9 11" id="KW-0496">Mitochondrion</keyword>
<comment type="similarity">
    <text evidence="2 11">Belongs to the UQCRQ/QCR8 family.</text>
</comment>
<keyword evidence="3 11" id="KW-0813">Transport</keyword>
<evidence type="ECO:0000256" key="1">
    <source>
        <dbReference type="ARBA" id="ARBA00004434"/>
    </source>
</evidence>
<name>A0A2T9ZJX3_9FUNG</name>
<dbReference type="GO" id="GO:0006122">
    <property type="term" value="P:mitochondrial electron transport, ubiquinol to cytochrome c"/>
    <property type="evidence" value="ECO:0007669"/>
    <property type="project" value="UniProtKB-UniRule"/>
</dbReference>
<dbReference type="Proteomes" id="UP000245609">
    <property type="component" value="Unassembled WGS sequence"/>
</dbReference>
<evidence type="ECO:0000256" key="9">
    <source>
        <dbReference type="ARBA" id="ARBA00023128"/>
    </source>
</evidence>
<keyword evidence="5 11" id="KW-0812">Transmembrane</keyword>
<keyword evidence="7 11" id="KW-0249">Electron transport</keyword>
<feature type="transmembrane region" description="Helical" evidence="11">
    <location>
        <begin position="91"/>
        <end position="109"/>
    </location>
</feature>
<dbReference type="Pfam" id="PF02939">
    <property type="entry name" value="UcrQ"/>
    <property type="match status" value="1"/>
</dbReference>
<keyword evidence="4 11" id="KW-0679">Respiratory chain</keyword>
<dbReference type="GO" id="GO:0005743">
    <property type="term" value="C:mitochondrial inner membrane"/>
    <property type="evidence" value="ECO:0007669"/>
    <property type="project" value="UniProtKB-SubCell"/>
</dbReference>
<evidence type="ECO:0000256" key="5">
    <source>
        <dbReference type="ARBA" id="ARBA00022692"/>
    </source>
</evidence>
<dbReference type="InterPro" id="IPR004205">
    <property type="entry name" value="Cyt_bc1_su8"/>
</dbReference>
<evidence type="ECO:0000256" key="6">
    <source>
        <dbReference type="ARBA" id="ARBA00022792"/>
    </source>
</evidence>
<evidence type="ECO:0000256" key="10">
    <source>
        <dbReference type="ARBA" id="ARBA00023136"/>
    </source>
</evidence>
<evidence type="ECO:0000256" key="8">
    <source>
        <dbReference type="ARBA" id="ARBA00022989"/>
    </source>
</evidence>
<dbReference type="OrthoDB" id="6683853at2759"/>
<accession>A0A2T9ZJX3</accession>
<comment type="caution">
    <text evidence="12">The sequence shown here is derived from an EMBL/GenBank/DDBJ whole genome shotgun (WGS) entry which is preliminary data.</text>
</comment>
<reference evidence="12 13" key="1">
    <citation type="journal article" date="2018" name="MBio">
        <title>Comparative Genomics Reveals the Core Gene Toolbox for the Fungus-Insect Symbiosis.</title>
        <authorList>
            <person name="Wang Y."/>
            <person name="Stata M."/>
            <person name="Wang W."/>
            <person name="Stajich J.E."/>
            <person name="White M.M."/>
            <person name="Moncalvo J.M."/>
        </authorList>
    </citation>
    <scope>NUCLEOTIDE SEQUENCE [LARGE SCALE GENOMIC DNA]</scope>
    <source>
        <strain evidence="12 13">SC-DP-2</strain>
    </source>
</reference>
<dbReference type="Gene3D" id="1.20.5.210">
    <property type="entry name" value="Cytochrome b-c1 complex subunit 8"/>
    <property type="match status" value="1"/>
</dbReference>
<keyword evidence="13" id="KW-1185">Reference proteome</keyword>
<comment type="subcellular location">
    <subcellularLocation>
        <location evidence="1 11">Mitochondrion inner membrane</location>
        <topology evidence="1 11">Single-pass membrane protein</topology>
    </subcellularLocation>
</comment>
<dbReference type="PANTHER" id="PTHR12119">
    <property type="entry name" value="UBIQUINOL-CYTOCHROME C REDUCTASE COMPLEX UBIQUINONE-BINDING PROTEIN QP-C"/>
    <property type="match status" value="1"/>
</dbReference>
<evidence type="ECO:0000256" key="4">
    <source>
        <dbReference type="ARBA" id="ARBA00022660"/>
    </source>
</evidence>
<dbReference type="PANTHER" id="PTHR12119:SF2">
    <property type="entry name" value="CYTOCHROME B-C1 COMPLEX SUBUNIT 8"/>
    <property type="match status" value="1"/>
</dbReference>
<organism evidence="12 13">
    <name type="scientific">Smittium megazygosporum</name>
    <dbReference type="NCBI Taxonomy" id="133381"/>
    <lineage>
        <taxon>Eukaryota</taxon>
        <taxon>Fungi</taxon>
        <taxon>Fungi incertae sedis</taxon>
        <taxon>Zoopagomycota</taxon>
        <taxon>Kickxellomycotina</taxon>
        <taxon>Harpellomycetes</taxon>
        <taxon>Harpellales</taxon>
        <taxon>Legeriomycetaceae</taxon>
        <taxon>Smittium</taxon>
    </lineage>
</organism>
<evidence type="ECO:0000256" key="11">
    <source>
        <dbReference type="RuleBase" id="RU368118"/>
    </source>
</evidence>
<dbReference type="InterPro" id="IPR036642">
    <property type="entry name" value="Cyt_bc1_su8_sf"/>
</dbReference>
<evidence type="ECO:0000313" key="13">
    <source>
        <dbReference type="Proteomes" id="UP000245609"/>
    </source>
</evidence>
<dbReference type="SUPFAM" id="SSF81508">
    <property type="entry name" value="Ubiquinone-binding protein QP-C of cytochrome bc1 complex (Ubiquinol-cytochrome c reductase)"/>
    <property type="match status" value="1"/>
</dbReference>
<keyword evidence="10 11" id="KW-0472">Membrane</keyword>
<keyword evidence="8 11" id="KW-1133">Transmembrane helix</keyword>